<dbReference type="EMBL" id="AWEY01000029">
    <property type="protein sequence ID" value="ERK39126.1"/>
    <property type="molecule type" value="Genomic_DNA"/>
</dbReference>
<feature type="compositionally biased region" description="Basic and acidic residues" evidence="1">
    <location>
        <begin position="12"/>
        <end position="21"/>
    </location>
</feature>
<sequence length="39" mass="4515">MMMEANNTLSKIENRGSEDVTSKQTLNARREKSSRQNRC</sequence>
<name>U2P4P2_9BACT</name>
<evidence type="ECO:0000313" key="2">
    <source>
        <dbReference type="EMBL" id="ERK39126.1"/>
    </source>
</evidence>
<feature type="region of interest" description="Disordered" evidence="1">
    <location>
        <begin position="1"/>
        <end position="39"/>
    </location>
</feature>
<keyword evidence="3" id="KW-1185">Reference proteome</keyword>
<gene>
    <name evidence="2" type="ORF">HMPREF9135_1149</name>
</gene>
<dbReference type="AlphaFoldDB" id="U2P4P2"/>
<reference evidence="2 3" key="1">
    <citation type="submission" date="2013-08" db="EMBL/GenBank/DDBJ databases">
        <authorList>
            <person name="Durkin A.S."/>
            <person name="Haft D.R."/>
            <person name="McCorrison J."/>
            <person name="Torralba M."/>
            <person name="Gillis M."/>
            <person name="Haft D.H."/>
            <person name="Methe B."/>
            <person name="Sutton G."/>
            <person name="Nelson K.E."/>
        </authorList>
    </citation>
    <scope>NUCLEOTIDE SEQUENCE [LARGE SCALE GENOMIC DNA]</scope>
    <source>
        <strain evidence="2 3">F0067</strain>
    </source>
</reference>
<feature type="compositionally biased region" description="Polar residues" evidence="1">
    <location>
        <begin position="1"/>
        <end position="11"/>
    </location>
</feature>
<accession>U2P4P2</accession>
<protein>
    <submittedName>
        <fullName evidence="2">Uncharacterized protein</fullName>
    </submittedName>
</protein>
<dbReference type="Proteomes" id="UP000016648">
    <property type="component" value="Unassembled WGS sequence"/>
</dbReference>
<feature type="compositionally biased region" description="Basic and acidic residues" evidence="1">
    <location>
        <begin position="28"/>
        <end position="39"/>
    </location>
</feature>
<evidence type="ECO:0000256" key="1">
    <source>
        <dbReference type="SAM" id="MobiDB-lite"/>
    </source>
</evidence>
<organism evidence="2 3">
    <name type="scientific">Segatella baroniae F0067</name>
    <dbReference type="NCBI Taxonomy" id="1115809"/>
    <lineage>
        <taxon>Bacteria</taxon>
        <taxon>Pseudomonadati</taxon>
        <taxon>Bacteroidota</taxon>
        <taxon>Bacteroidia</taxon>
        <taxon>Bacteroidales</taxon>
        <taxon>Prevotellaceae</taxon>
        <taxon>Segatella</taxon>
    </lineage>
</organism>
<evidence type="ECO:0000313" key="3">
    <source>
        <dbReference type="Proteomes" id="UP000016648"/>
    </source>
</evidence>
<comment type="caution">
    <text evidence="2">The sequence shown here is derived from an EMBL/GenBank/DDBJ whole genome shotgun (WGS) entry which is preliminary data.</text>
</comment>
<proteinExistence type="predicted"/>
<dbReference type="PATRIC" id="fig|1115809.3.peg.1526"/>